<sequence length="149" mass="16822">MDHLYTGFLHLHNTLRWIILLAALVTLLKYFIGWFGQQKWDKSANILGAVFTGLMDLQLLTGIALYAFLSPITKAAFQDFGVAMKNADLRFYAVEHLVMMLVAIVLVHIGRIKSKRAQHSKTKYSVGLLFFGIAYIIILAGIPWQRVIG</sequence>
<organism evidence="2 3">
    <name type="scientific">Mangrovibacterium marinum</name>
    <dbReference type="NCBI Taxonomy" id="1639118"/>
    <lineage>
        <taxon>Bacteria</taxon>
        <taxon>Pseudomonadati</taxon>
        <taxon>Bacteroidota</taxon>
        <taxon>Bacteroidia</taxon>
        <taxon>Marinilabiliales</taxon>
        <taxon>Prolixibacteraceae</taxon>
        <taxon>Mangrovibacterium</taxon>
    </lineage>
</organism>
<reference evidence="2 3" key="1">
    <citation type="submission" date="2018-04" db="EMBL/GenBank/DDBJ databases">
        <title>Genomic Encyclopedia of Archaeal and Bacterial Type Strains, Phase II (KMG-II): from individual species to whole genera.</title>
        <authorList>
            <person name="Goeker M."/>
        </authorList>
    </citation>
    <scope>NUCLEOTIDE SEQUENCE [LARGE SCALE GENOMIC DNA]</scope>
    <source>
        <strain evidence="2 3">DSM 28823</strain>
    </source>
</reference>
<keyword evidence="3" id="KW-1185">Reference proteome</keyword>
<feature type="transmembrane region" description="Helical" evidence="1">
    <location>
        <begin position="89"/>
        <end position="112"/>
    </location>
</feature>
<keyword evidence="1" id="KW-0812">Transmembrane</keyword>
<feature type="transmembrane region" description="Helical" evidence="1">
    <location>
        <begin position="14"/>
        <end position="32"/>
    </location>
</feature>
<feature type="transmembrane region" description="Helical" evidence="1">
    <location>
        <begin position="44"/>
        <end position="69"/>
    </location>
</feature>
<keyword evidence="1" id="KW-0472">Membrane</keyword>
<accession>A0A2T5C5R2</accession>
<evidence type="ECO:0000313" key="3">
    <source>
        <dbReference type="Proteomes" id="UP000243525"/>
    </source>
</evidence>
<evidence type="ECO:0008006" key="4">
    <source>
        <dbReference type="Google" id="ProtNLM"/>
    </source>
</evidence>
<evidence type="ECO:0000313" key="2">
    <source>
        <dbReference type="EMBL" id="PTN10245.1"/>
    </source>
</evidence>
<dbReference type="RefSeq" id="WP_107821018.1">
    <property type="nucleotide sequence ID" value="NZ_OY782574.1"/>
</dbReference>
<feature type="transmembrane region" description="Helical" evidence="1">
    <location>
        <begin position="124"/>
        <end position="144"/>
    </location>
</feature>
<evidence type="ECO:0000256" key="1">
    <source>
        <dbReference type="SAM" id="Phobius"/>
    </source>
</evidence>
<protein>
    <recommendedName>
        <fullName evidence="4">Cytochrome b561-like protein</fullName>
    </recommendedName>
</protein>
<name>A0A2T5C5R2_9BACT</name>
<dbReference type="AlphaFoldDB" id="A0A2T5C5R2"/>
<comment type="caution">
    <text evidence="2">The sequence shown here is derived from an EMBL/GenBank/DDBJ whole genome shotgun (WGS) entry which is preliminary data.</text>
</comment>
<proteinExistence type="predicted"/>
<gene>
    <name evidence="2" type="ORF">C8N47_102230</name>
</gene>
<dbReference type="OrthoDB" id="329514at2"/>
<dbReference type="Proteomes" id="UP000243525">
    <property type="component" value="Unassembled WGS sequence"/>
</dbReference>
<dbReference type="EMBL" id="QAAD01000002">
    <property type="protein sequence ID" value="PTN10245.1"/>
    <property type="molecule type" value="Genomic_DNA"/>
</dbReference>
<keyword evidence="1" id="KW-1133">Transmembrane helix</keyword>